<organism evidence="1 2">
    <name type="scientific">Dryococelus australis</name>
    <dbReference type="NCBI Taxonomy" id="614101"/>
    <lineage>
        <taxon>Eukaryota</taxon>
        <taxon>Metazoa</taxon>
        <taxon>Ecdysozoa</taxon>
        <taxon>Arthropoda</taxon>
        <taxon>Hexapoda</taxon>
        <taxon>Insecta</taxon>
        <taxon>Pterygota</taxon>
        <taxon>Neoptera</taxon>
        <taxon>Polyneoptera</taxon>
        <taxon>Phasmatodea</taxon>
        <taxon>Verophasmatodea</taxon>
        <taxon>Anareolatae</taxon>
        <taxon>Phasmatidae</taxon>
        <taxon>Eurycanthinae</taxon>
        <taxon>Dryococelus</taxon>
    </lineage>
</organism>
<name>A0ABQ9H557_9NEOP</name>
<dbReference type="EMBL" id="JARBHB010000007">
    <property type="protein sequence ID" value="KAJ8879351.1"/>
    <property type="molecule type" value="Genomic_DNA"/>
</dbReference>
<accession>A0ABQ9H557</accession>
<comment type="caution">
    <text evidence="1">The sequence shown here is derived from an EMBL/GenBank/DDBJ whole genome shotgun (WGS) entry which is preliminary data.</text>
</comment>
<evidence type="ECO:0000313" key="2">
    <source>
        <dbReference type="Proteomes" id="UP001159363"/>
    </source>
</evidence>
<protein>
    <submittedName>
        <fullName evidence="1">Uncharacterized protein</fullName>
    </submittedName>
</protein>
<keyword evidence="2" id="KW-1185">Reference proteome</keyword>
<dbReference type="Proteomes" id="UP001159363">
    <property type="component" value="Chromosome 6"/>
</dbReference>
<proteinExistence type="predicted"/>
<reference evidence="1 2" key="1">
    <citation type="submission" date="2023-02" db="EMBL/GenBank/DDBJ databases">
        <title>LHISI_Scaffold_Assembly.</title>
        <authorList>
            <person name="Stuart O.P."/>
            <person name="Cleave R."/>
            <person name="Magrath M.J.L."/>
            <person name="Mikheyev A.S."/>
        </authorList>
    </citation>
    <scope>NUCLEOTIDE SEQUENCE [LARGE SCALE GENOMIC DNA]</scope>
    <source>
        <strain evidence="1">Daus_M_001</strain>
        <tissue evidence="1">Leg muscle</tissue>
    </source>
</reference>
<gene>
    <name evidence="1" type="ORF">PR048_019959</name>
</gene>
<sequence>MGCALFMTISRFRILRFLWVKIGGRPERATLAQCPSTFHLRRTNATVDLGLFTFCAFTRLDSPLRWQPTITPLSKSDSTAPRAISLSTGSTSPAAYGGRTHKSTDVLNYLSSRVPNYLSKGTFPHTKCSPYPNSGLSICSVSSIKGQCLLNEVPAEKEPIVQQQNVNTLLMFSSDDKEQNDPCIWYQEELKWNFRQLLERLAYSPPTKANRVQSLAGYSRIFTCGNRAGLCCWSVSFLGDLPFPPLSHSGTALYPLQSPSSAPKTLRLSRLNKFAHFNHHWGAAVAERLARSPPTKANRAQLSAGSSDFRKVGIVPDDVVGWRVFSGIYRFSPPPPPIPTAIGSQAFAFKSRPNLFTSLHFTSNTGRNVSVRERSGNERALGQARGESIDALEESRKSFTGLLVRMDADAFGLLHLVALGLFATGKDLIELREISPLEVVGFYTSPLPLDSEM</sequence>
<evidence type="ECO:0000313" key="1">
    <source>
        <dbReference type="EMBL" id="KAJ8879351.1"/>
    </source>
</evidence>